<sequence length="801" mass="89941">MDPVEETLDLSNKKLKKLNKPTPHESQVTTLILDDNELLRLDSIDSFTKLQKLSAVRNQLLRMYGVCRLHSLHTLNLSHNGILTIEGLKELVNLRWLGLAGNSIKTIEHLNTNTKLEYLDLSENSISYVSDLSYLKNLKELYLHKNKINHLGQCDRFLPSSLTTLTLANNNIADLNEISRLAHLVNLTKISIANNPCVNMTGNNIGFDYRPFVINWCLNVSVIDDYVVDPIESLRAEWLYSQGRGRNFRVGDQKELTSYLATVCPLTGERLETEEDRKLRLILSKAQHHQQQLRQQSSANVTPNPSPLSRKKLQANKHSPRLASRLSNKSRSPDRMTSSCYNTLSEVSNNSIMTQSLDPSVLRQSIGSRVSNDSNNCQSIPEKCLDNEPINSPLQALSKMVPVPESLMSPDYRPSLADGKKDPMMASMGISRIGSPKITHTARSGNNMSRSAPPGRTRNQLNQEHLRKCGSPSPSRQKIRDSGHVNKQETNKKSSILRHRSPSSEEESEICDAKLQTIQMKAVERKMQKEEEANSNSGGVGGEDKVERAAICIQRIWRGFYTRNKDKEVQEMFRELQSQRANQYIQKLATDMETTKAALESERKIQMLQTEAISALWKKISALQPNEEAGGSGLTRDFSMTNLAMNNSDVVKELSQTCTMLQTQIQQLQNSMQDIVKVMTVFSQTAGINHQLNNENGIATQTEIVAVHTPQGEAAKVFPFQKQPQSRPSSLPLPVHQKKKDANFQTSNNGVVNAELKQFADSLVESVIKRVAEAQEETEGQTEITVTDTDVHKQQNDEESQ</sequence>
<protein>
    <recommendedName>
        <fullName evidence="11">Centrosomal protein of 97 kDa</fullName>
    </recommendedName>
    <alternativeName>
        <fullName evidence="12">Leucine-rich repeat and IQ domain-containing protein 2</fullName>
    </alternativeName>
</protein>
<evidence type="ECO:0000313" key="15">
    <source>
        <dbReference type="Proteomes" id="UP001152888"/>
    </source>
</evidence>
<keyword evidence="4" id="KW-0433">Leucine-rich repeat</keyword>
<feature type="compositionally biased region" description="Low complexity" evidence="13">
    <location>
        <begin position="723"/>
        <end position="734"/>
    </location>
</feature>
<feature type="region of interest" description="Disordered" evidence="13">
    <location>
        <begin position="720"/>
        <end position="739"/>
    </location>
</feature>
<feature type="compositionally biased region" description="Basic and acidic residues" evidence="13">
    <location>
        <begin position="478"/>
        <end position="492"/>
    </location>
</feature>
<dbReference type="OrthoDB" id="5954088at2759"/>
<evidence type="ECO:0000256" key="5">
    <source>
        <dbReference type="ARBA" id="ARBA00022737"/>
    </source>
</evidence>
<comment type="function">
    <text evidence="10">Acts as a key negative regulator of ciliogenesis in collaboration with CCP110 by capping the mother centriole thereby preventing cilia formation. Required for recruitment of CCP110 to the centrosome.</text>
</comment>
<evidence type="ECO:0000256" key="2">
    <source>
        <dbReference type="ARBA" id="ARBA00004300"/>
    </source>
</evidence>
<dbReference type="GO" id="GO:0030030">
    <property type="term" value="P:cell projection organization"/>
    <property type="evidence" value="ECO:0007669"/>
    <property type="project" value="UniProtKB-KW"/>
</dbReference>
<dbReference type="InterPro" id="IPR032675">
    <property type="entry name" value="LRR_dom_sf"/>
</dbReference>
<evidence type="ECO:0000256" key="12">
    <source>
        <dbReference type="ARBA" id="ARBA00076677"/>
    </source>
</evidence>
<evidence type="ECO:0000256" key="10">
    <source>
        <dbReference type="ARBA" id="ARBA00058656"/>
    </source>
</evidence>
<feature type="compositionally biased region" description="Basic residues" evidence="13">
    <location>
        <begin position="309"/>
        <end position="320"/>
    </location>
</feature>
<evidence type="ECO:0000256" key="11">
    <source>
        <dbReference type="ARBA" id="ARBA00068862"/>
    </source>
</evidence>
<reference evidence="14" key="1">
    <citation type="submission" date="2022-03" db="EMBL/GenBank/DDBJ databases">
        <authorList>
            <person name="Sayadi A."/>
        </authorList>
    </citation>
    <scope>NUCLEOTIDE SEQUENCE</scope>
</reference>
<feature type="compositionally biased region" description="Polar residues" evidence="13">
    <location>
        <begin position="441"/>
        <end position="450"/>
    </location>
</feature>
<evidence type="ECO:0000256" key="4">
    <source>
        <dbReference type="ARBA" id="ARBA00022614"/>
    </source>
</evidence>
<dbReference type="GO" id="GO:0005813">
    <property type="term" value="C:centrosome"/>
    <property type="evidence" value="ECO:0007669"/>
    <property type="project" value="UniProtKB-SubCell"/>
</dbReference>
<feature type="region of interest" description="Disordered" evidence="13">
    <location>
        <begin position="410"/>
        <end position="512"/>
    </location>
</feature>
<evidence type="ECO:0000313" key="14">
    <source>
        <dbReference type="EMBL" id="CAH1991338.1"/>
    </source>
</evidence>
<dbReference type="GO" id="GO:0030620">
    <property type="term" value="F:U2 snRNA binding"/>
    <property type="evidence" value="ECO:0007669"/>
    <property type="project" value="InterPro"/>
</dbReference>
<dbReference type="InterPro" id="IPR044640">
    <property type="entry name" value="RU2A"/>
</dbReference>
<comment type="subcellular location">
    <subcellularLocation>
        <location evidence="2">Cytoplasm</location>
        <location evidence="2">Cytoskeleton</location>
        <location evidence="2">Microtubule organizing center</location>
        <location evidence="2">Centrosome</location>
    </subcellularLocation>
    <subcellularLocation>
        <location evidence="1">Nucleus</location>
    </subcellularLocation>
</comment>
<dbReference type="SUPFAM" id="SSF52058">
    <property type="entry name" value="L domain-like"/>
    <property type="match status" value="1"/>
</dbReference>
<dbReference type="GO" id="GO:0000398">
    <property type="term" value="P:mRNA splicing, via spliceosome"/>
    <property type="evidence" value="ECO:0007669"/>
    <property type="project" value="InterPro"/>
</dbReference>
<feature type="compositionally biased region" description="Polar residues" evidence="13">
    <location>
        <begin position="325"/>
        <end position="338"/>
    </location>
</feature>
<feature type="compositionally biased region" description="Basic and acidic residues" evidence="13">
    <location>
        <begin position="789"/>
        <end position="801"/>
    </location>
</feature>
<feature type="region of interest" description="Disordered" evidence="13">
    <location>
        <begin position="290"/>
        <end position="338"/>
    </location>
</feature>
<dbReference type="Pfam" id="PF14580">
    <property type="entry name" value="LRR_9"/>
    <property type="match status" value="1"/>
</dbReference>
<comment type="similarity">
    <text evidence="9">Belongs to the U2 small nuclear ribonucleoprotein A family.</text>
</comment>
<keyword evidence="5" id="KW-0677">Repeat</keyword>
<keyword evidence="15" id="KW-1185">Reference proteome</keyword>
<keyword evidence="6" id="KW-0970">Cilium biogenesis/degradation</keyword>
<comment type="caution">
    <text evidence="14">The sequence shown here is derived from an EMBL/GenBank/DDBJ whole genome shotgun (WGS) entry which is preliminary data.</text>
</comment>
<evidence type="ECO:0000256" key="7">
    <source>
        <dbReference type="ARBA" id="ARBA00023212"/>
    </source>
</evidence>
<evidence type="ECO:0000256" key="9">
    <source>
        <dbReference type="ARBA" id="ARBA00024196"/>
    </source>
</evidence>
<gene>
    <name evidence="14" type="ORF">ACAOBT_LOCUS20193</name>
</gene>
<dbReference type="Gene3D" id="3.80.10.10">
    <property type="entry name" value="Ribonuclease Inhibitor"/>
    <property type="match status" value="2"/>
</dbReference>
<evidence type="ECO:0000256" key="3">
    <source>
        <dbReference type="ARBA" id="ARBA00022490"/>
    </source>
</evidence>
<keyword evidence="7" id="KW-0206">Cytoskeleton</keyword>
<proteinExistence type="inferred from homology"/>
<evidence type="ECO:0000256" key="1">
    <source>
        <dbReference type="ARBA" id="ARBA00004123"/>
    </source>
</evidence>
<dbReference type="Proteomes" id="UP001152888">
    <property type="component" value="Unassembled WGS sequence"/>
</dbReference>
<feature type="region of interest" description="Disordered" evidence="13">
    <location>
        <begin position="773"/>
        <end position="801"/>
    </location>
</feature>
<name>A0A9P0PRU0_ACAOB</name>
<dbReference type="GO" id="GO:0005634">
    <property type="term" value="C:nucleus"/>
    <property type="evidence" value="ECO:0007669"/>
    <property type="project" value="UniProtKB-SubCell"/>
</dbReference>
<dbReference type="PANTHER" id="PTHR10552">
    <property type="entry name" value="U2 SMALL NUCLEAR RIBONUCLEOPROTEIN A"/>
    <property type="match status" value="1"/>
</dbReference>
<dbReference type="InterPro" id="IPR001611">
    <property type="entry name" value="Leu-rich_rpt"/>
</dbReference>
<keyword evidence="8" id="KW-0539">Nucleus</keyword>
<evidence type="ECO:0000256" key="13">
    <source>
        <dbReference type="SAM" id="MobiDB-lite"/>
    </source>
</evidence>
<evidence type="ECO:0000256" key="8">
    <source>
        <dbReference type="ARBA" id="ARBA00023242"/>
    </source>
</evidence>
<dbReference type="EMBL" id="CAKOFQ010007109">
    <property type="protein sequence ID" value="CAH1991338.1"/>
    <property type="molecule type" value="Genomic_DNA"/>
</dbReference>
<organism evidence="14 15">
    <name type="scientific">Acanthoscelides obtectus</name>
    <name type="common">Bean weevil</name>
    <name type="synonym">Bruchus obtectus</name>
    <dbReference type="NCBI Taxonomy" id="200917"/>
    <lineage>
        <taxon>Eukaryota</taxon>
        <taxon>Metazoa</taxon>
        <taxon>Ecdysozoa</taxon>
        <taxon>Arthropoda</taxon>
        <taxon>Hexapoda</taxon>
        <taxon>Insecta</taxon>
        <taxon>Pterygota</taxon>
        <taxon>Neoptera</taxon>
        <taxon>Endopterygota</taxon>
        <taxon>Coleoptera</taxon>
        <taxon>Polyphaga</taxon>
        <taxon>Cucujiformia</taxon>
        <taxon>Chrysomeloidea</taxon>
        <taxon>Chrysomelidae</taxon>
        <taxon>Bruchinae</taxon>
        <taxon>Bruchini</taxon>
        <taxon>Acanthoscelides</taxon>
    </lineage>
</organism>
<dbReference type="PROSITE" id="PS51450">
    <property type="entry name" value="LRR"/>
    <property type="match status" value="4"/>
</dbReference>
<keyword evidence="3" id="KW-0963">Cytoplasm</keyword>
<dbReference type="FunFam" id="3.80.10.10:FF:000165">
    <property type="entry name" value="Centrosomal protein of 97 kDa"/>
    <property type="match status" value="1"/>
</dbReference>
<dbReference type="PANTHER" id="PTHR10552:SF6">
    <property type="entry name" value="U2 SMALL NUCLEAR RIBONUCLEOPROTEIN A"/>
    <property type="match status" value="1"/>
</dbReference>
<dbReference type="SMART" id="SM00365">
    <property type="entry name" value="LRR_SD22"/>
    <property type="match status" value="4"/>
</dbReference>
<accession>A0A9P0PRU0</accession>
<evidence type="ECO:0000256" key="6">
    <source>
        <dbReference type="ARBA" id="ARBA00022794"/>
    </source>
</evidence>
<dbReference type="PROSITE" id="PS50096">
    <property type="entry name" value="IQ"/>
    <property type="match status" value="1"/>
</dbReference>
<dbReference type="AlphaFoldDB" id="A0A9P0PRU0"/>